<evidence type="ECO:0000313" key="2">
    <source>
        <dbReference type="EMBL" id="CAD7280581.1"/>
    </source>
</evidence>
<dbReference type="AlphaFoldDB" id="A0A7R9BS85"/>
<dbReference type="Proteomes" id="UP000678499">
    <property type="component" value="Unassembled WGS sequence"/>
</dbReference>
<name>A0A7R9BS85_9CRUS</name>
<evidence type="ECO:0000256" key="1">
    <source>
        <dbReference type="SAM" id="Phobius"/>
    </source>
</evidence>
<feature type="transmembrane region" description="Helical" evidence="1">
    <location>
        <begin position="50"/>
        <end position="74"/>
    </location>
</feature>
<keyword evidence="1" id="KW-0812">Transmembrane</keyword>
<accession>A0A7R9BS85</accession>
<reference evidence="2" key="1">
    <citation type="submission" date="2020-11" db="EMBL/GenBank/DDBJ databases">
        <authorList>
            <person name="Tran Van P."/>
        </authorList>
    </citation>
    <scope>NUCLEOTIDE SEQUENCE</scope>
</reference>
<dbReference type="EMBL" id="CAJPEX010002258">
    <property type="protein sequence ID" value="CAG0920733.1"/>
    <property type="molecule type" value="Genomic_DNA"/>
</dbReference>
<dbReference type="EMBL" id="OA884295">
    <property type="protein sequence ID" value="CAD7280581.1"/>
    <property type="molecule type" value="Genomic_DNA"/>
</dbReference>
<protein>
    <submittedName>
        <fullName evidence="2">Uncharacterized protein</fullName>
    </submittedName>
</protein>
<organism evidence="2">
    <name type="scientific">Notodromas monacha</name>
    <dbReference type="NCBI Taxonomy" id="399045"/>
    <lineage>
        <taxon>Eukaryota</taxon>
        <taxon>Metazoa</taxon>
        <taxon>Ecdysozoa</taxon>
        <taxon>Arthropoda</taxon>
        <taxon>Crustacea</taxon>
        <taxon>Oligostraca</taxon>
        <taxon>Ostracoda</taxon>
        <taxon>Podocopa</taxon>
        <taxon>Podocopida</taxon>
        <taxon>Cypridocopina</taxon>
        <taxon>Cypridoidea</taxon>
        <taxon>Cyprididae</taxon>
        <taxon>Notodromas</taxon>
    </lineage>
</organism>
<sequence>MVATGAAIAAGTAATIVTGGLAGPAVVSSVPAVAGGVSTALGTAATTGTAAAGAVTGPAAVAAVLSGPVGWALLGAERKKN</sequence>
<keyword evidence="1" id="KW-1133">Transmembrane helix</keyword>
<evidence type="ECO:0000313" key="3">
    <source>
        <dbReference type="Proteomes" id="UP000678499"/>
    </source>
</evidence>
<proteinExistence type="predicted"/>
<keyword evidence="1" id="KW-0472">Membrane</keyword>
<keyword evidence="3" id="KW-1185">Reference proteome</keyword>
<gene>
    <name evidence="2" type="ORF">NMOB1V02_LOCUS8239</name>
</gene>